<dbReference type="InterPro" id="IPR020084">
    <property type="entry name" value="NUDIX_hydrolase_CS"/>
</dbReference>
<name>A0A1I6AM93_9BACI</name>
<comment type="cofactor">
    <cofactor evidence="1">
        <name>Mg(2+)</name>
        <dbReference type="ChEBI" id="CHEBI:18420"/>
    </cofactor>
</comment>
<dbReference type="Proteomes" id="UP000198734">
    <property type="component" value="Unassembled WGS sequence"/>
</dbReference>
<dbReference type="STRING" id="126156.SAMN05421670_3459"/>
<proteinExistence type="predicted"/>
<reference evidence="5" key="1">
    <citation type="submission" date="2016-10" db="EMBL/GenBank/DDBJ databases">
        <authorList>
            <person name="Varghese N."/>
            <person name="Submissions S."/>
        </authorList>
    </citation>
    <scope>NUCLEOTIDE SEQUENCE [LARGE SCALE GENOMIC DNA]</scope>
    <source>
        <strain evidence="5">DSM 11706</strain>
    </source>
</reference>
<dbReference type="GO" id="GO:0016787">
    <property type="term" value="F:hydrolase activity"/>
    <property type="evidence" value="ECO:0007669"/>
    <property type="project" value="UniProtKB-KW"/>
</dbReference>
<dbReference type="SUPFAM" id="SSF55811">
    <property type="entry name" value="Nudix"/>
    <property type="match status" value="1"/>
</dbReference>
<dbReference type="CDD" id="cd04688">
    <property type="entry name" value="NUDIX_Hydrolase"/>
    <property type="match status" value="1"/>
</dbReference>
<keyword evidence="5" id="KW-1185">Reference proteome</keyword>
<dbReference type="RefSeq" id="WP_093538102.1">
    <property type="nucleotide sequence ID" value="NZ_FOXU01000008.1"/>
</dbReference>
<evidence type="ECO:0000256" key="1">
    <source>
        <dbReference type="ARBA" id="ARBA00001946"/>
    </source>
</evidence>
<dbReference type="PROSITE" id="PS51462">
    <property type="entry name" value="NUDIX"/>
    <property type="match status" value="1"/>
</dbReference>
<gene>
    <name evidence="4" type="ORF">SAMN05421670_3459</name>
</gene>
<evidence type="ECO:0000313" key="4">
    <source>
        <dbReference type="EMBL" id="SFQ69677.1"/>
    </source>
</evidence>
<dbReference type="AlphaFoldDB" id="A0A1I6AM93"/>
<sequence length="156" mass="18700">MDISFKTAEGRFNYRVGGLIVHDNKLLIMQDQGQPYYYVPGGRIKMNEKSEDAVKREIKEELGVEVTVKRMLWVNENFFKEETLNEQFHEICFFYLLELEDEKLLKNNEFVVDEEGKIHTYFWKTLNELKLINLYPQFLREKIVELPLHIKHIVVT</sequence>
<evidence type="ECO:0000259" key="3">
    <source>
        <dbReference type="PROSITE" id="PS51462"/>
    </source>
</evidence>
<dbReference type="Pfam" id="PF00293">
    <property type="entry name" value="NUDIX"/>
    <property type="match status" value="1"/>
</dbReference>
<dbReference type="OrthoDB" id="9804442at2"/>
<accession>A0A1I6AM93</accession>
<dbReference type="InterPro" id="IPR000086">
    <property type="entry name" value="NUDIX_hydrolase_dom"/>
</dbReference>
<organism evidence="4 5">
    <name type="scientific">Psychrobacillus psychrotolerans</name>
    <dbReference type="NCBI Taxonomy" id="126156"/>
    <lineage>
        <taxon>Bacteria</taxon>
        <taxon>Bacillati</taxon>
        <taxon>Bacillota</taxon>
        <taxon>Bacilli</taxon>
        <taxon>Bacillales</taxon>
        <taxon>Bacillaceae</taxon>
        <taxon>Psychrobacillus</taxon>
    </lineage>
</organism>
<dbReference type="EMBL" id="FOXU01000008">
    <property type="protein sequence ID" value="SFQ69677.1"/>
    <property type="molecule type" value="Genomic_DNA"/>
</dbReference>
<dbReference type="PANTHER" id="PTHR43046">
    <property type="entry name" value="GDP-MANNOSE MANNOSYL HYDROLASE"/>
    <property type="match status" value="1"/>
</dbReference>
<protein>
    <submittedName>
        <fullName evidence="4">ADP-ribose pyrophosphatase YjhB, NUDIX family</fullName>
    </submittedName>
</protein>
<dbReference type="PANTHER" id="PTHR43046:SF14">
    <property type="entry name" value="MUTT_NUDIX FAMILY PROTEIN"/>
    <property type="match status" value="1"/>
</dbReference>
<evidence type="ECO:0000256" key="2">
    <source>
        <dbReference type="ARBA" id="ARBA00022801"/>
    </source>
</evidence>
<evidence type="ECO:0000313" key="5">
    <source>
        <dbReference type="Proteomes" id="UP000198734"/>
    </source>
</evidence>
<feature type="domain" description="Nudix hydrolase" evidence="3">
    <location>
        <begin position="11"/>
        <end position="148"/>
    </location>
</feature>
<dbReference type="Gene3D" id="3.90.79.10">
    <property type="entry name" value="Nucleoside Triphosphate Pyrophosphohydrolase"/>
    <property type="match status" value="1"/>
</dbReference>
<dbReference type="InterPro" id="IPR015797">
    <property type="entry name" value="NUDIX_hydrolase-like_dom_sf"/>
</dbReference>
<dbReference type="PROSITE" id="PS00893">
    <property type="entry name" value="NUDIX_BOX"/>
    <property type="match status" value="1"/>
</dbReference>
<keyword evidence="2" id="KW-0378">Hydrolase</keyword>